<dbReference type="EC" id="2.1.1.37" evidence="1"/>
<dbReference type="Proteomes" id="UP000315648">
    <property type="component" value="Unassembled WGS sequence"/>
</dbReference>
<feature type="active site" evidence="7">
    <location>
        <position position="89"/>
    </location>
</feature>
<dbReference type="GO" id="GO:0032259">
    <property type="term" value="P:methylation"/>
    <property type="evidence" value="ECO:0007669"/>
    <property type="project" value="UniProtKB-KW"/>
</dbReference>
<evidence type="ECO:0000256" key="1">
    <source>
        <dbReference type="ARBA" id="ARBA00011975"/>
    </source>
</evidence>
<evidence type="ECO:0000256" key="3">
    <source>
        <dbReference type="ARBA" id="ARBA00022679"/>
    </source>
</evidence>
<keyword evidence="10" id="KW-1185">Reference proteome</keyword>
<dbReference type="NCBIfam" id="TIGR00675">
    <property type="entry name" value="dcm"/>
    <property type="match status" value="1"/>
</dbReference>
<dbReference type="PANTHER" id="PTHR10629">
    <property type="entry name" value="CYTOSINE-SPECIFIC METHYLTRANSFERASE"/>
    <property type="match status" value="1"/>
</dbReference>
<comment type="catalytic activity">
    <reaction evidence="6">
        <text>a 2'-deoxycytidine in DNA + S-adenosyl-L-methionine = a 5-methyl-2'-deoxycytidine in DNA + S-adenosyl-L-homocysteine + H(+)</text>
        <dbReference type="Rhea" id="RHEA:13681"/>
        <dbReference type="Rhea" id="RHEA-COMP:11369"/>
        <dbReference type="Rhea" id="RHEA-COMP:11370"/>
        <dbReference type="ChEBI" id="CHEBI:15378"/>
        <dbReference type="ChEBI" id="CHEBI:57856"/>
        <dbReference type="ChEBI" id="CHEBI:59789"/>
        <dbReference type="ChEBI" id="CHEBI:85452"/>
        <dbReference type="ChEBI" id="CHEBI:85454"/>
        <dbReference type="EC" id="2.1.1.37"/>
    </reaction>
</comment>
<dbReference type="Gene3D" id="3.90.120.10">
    <property type="entry name" value="DNA Methylase, subunit A, domain 2"/>
    <property type="match status" value="1"/>
</dbReference>
<evidence type="ECO:0000313" key="10">
    <source>
        <dbReference type="Proteomes" id="UP000315648"/>
    </source>
</evidence>
<name>A0A556QJC4_9BACT</name>
<evidence type="ECO:0000256" key="6">
    <source>
        <dbReference type="ARBA" id="ARBA00047422"/>
    </source>
</evidence>
<evidence type="ECO:0000256" key="4">
    <source>
        <dbReference type="ARBA" id="ARBA00022691"/>
    </source>
</evidence>
<evidence type="ECO:0000313" key="9">
    <source>
        <dbReference type="EMBL" id="TSJ76754.1"/>
    </source>
</evidence>
<dbReference type="PANTHER" id="PTHR10629:SF52">
    <property type="entry name" value="DNA (CYTOSINE-5)-METHYLTRANSFERASE 1"/>
    <property type="match status" value="1"/>
</dbReference>
<evidence type="ECO:0000256" key="2">
    <source>
        <dbReference type="ARBA" id="ARBA00022603"/>
    </source>
</evidence>
<dbReference type="InterPro" id="IPR050390">
    <property type="entry name" value="C5-Methyltransferase"/>
</dbReference>
<dbReference type="OrthoDB" id="9813719at2"/>
<dbReference type="InterPro" id="IPR029063">
    <property type="entry name" value="SAM-dependent_MTases_sf"/>
</dbReference>
<keyword evidence="2 7" id="KW-0489">Methyltransferase</keyword>
<dbReference type="PRINTS" id="PR00105">
    <property type="entry name" value="C5METTRFRASE"/>
</dbReference>
<proteinExistence type="inferred from homology"/>
<evidence type="ECO:0000256" key="8">
    <source>
        <dbReference type="RuleBase" id="RU000416"/>
    </source>
</evidence>
<dbReference type="GO" id="GO:0003677">
    <property type="term" value="F:DNA binding"/>
    <property type="evidence" value="ECO:0007669"/>
    <property type="project" value="TreeGrafter"/>
</dbReference>
<dbReference type="InterPro" id="IPR001525">
    <property type="entry name" value="C5_MeTfrase"/>
</dbReference>
<gene>
    <name evidence="9" type="ORF">FPL22_11555</name>
</gene>
<accession>A0A556QJC4</accession>
<comment type="caution">
    <text evidence="9">The sequence shown here is derived from an EMBL/GenBank/DDBJ whole genome shotgun (WGS) entry which is preliminary data.</text>
</comment>
<dbReference type="Gene3D" id="3.40.50.150">
    <property type="entry name" value="Vaccinia Virus protein VP39"/>
    <property type="match status" value="1"/>
</dbReference>
<reference evidence="9 10" key="1">
    <citation type="submission" date="2019-07" db="EMBL/GenBank/DDBJ databases">
        <title>Description of 53C-WASEF.</title>
        <authorList>
            <person name="Pitt A."/>
            <person name="Hahn M.W."/>
        </authorList>
    </citation>
    <scope>NUCLEOTIDE SEQUENCE [LARGE SCALE GENOMIC DNA]</scope>
    <source>
        <strain evidence="9 10">53C-WASEF</strain>
    </source>
</reference>
<keyword evidence="4 7" id="KW-0949">S-adenosyl-L-methionine</keyword>
<evidence type="ECO:0000256" key="7">
    <source>
        <dbReference type="PROSITE-ProRule" id="PRU01016"/>
    </source>
</evidence>
<keyword evidence="5" id="KW-0680">Restriction system</keyword>
<dbReference type="RefSeq" id="WP_144230511.1">
    <property type="nucleotide sequence ID" value="NZ_CBCRVV010000009.1"/>
</dbReference>
<organism evidence="9 10">
    <name type="scientific">Rariglobus hedericola</name>
    <dbReference type="NCBI Taxonomy" id="2597822"/>
    <lineage>
        <taxon>Bacteria</taxon>
        <taxon>Pseudomonadati</taxon>
        <taxon>Verrucomicrobiota</taxon>
        <taxon>Opitutia</taxon>
        <taxon>Opitutales</taxon>
        <taxon>Opitutaceae</taxon>
        <taxon>Rariglobus</taxon>
    </lineage>
</organism>
<protein>
    <recommendedName>
        <fullName evidence="1">DNA (cytosine-5-)-methyltransferase</fullName>
        <ecNumber evidence="1">2.1.1.37</ecNumber>
    </recommendedName>
</protein>
<evidence type="ECO:0000256" key="5">
    <source>
        <dbReference type="ARBA" id="ARBA00022747"/>
    </source>
</evidence>
<dbReference type="AlphaFoldDB" id="A0A556QJC4"/>
<dbReference type="SUPFAM" id="SSF53335">
    <property type="entry name" value="S-adenosyl-L-methionine-dependent methyltransferases"/>
    <property type="match status" value="1"/>
</dbReference>
<dbReference type="GO" id="GO:0044027">
    <property type="term" value="P:negative regulation of gene expression via chromosomal CpG island methylation"/>
    <property type="evidence" value="ECO:0007669"/>
    <property type="project" value="TreeGrafter"/>
</dbReference>
<dbReference type="GO" id="GO:0003886">
    <property type="term" value="F:DNA (cytosine-5-)-methyltransferase activity"/>
    <property type="evidence" value="ECO:0007669"/>
    <property type="project" value="UniProtKB-EC"/>
</dbReference>
<dbReference type="Pfam" id="PF00145">
    <property type="entry name" value="DNA_methylase"/>
    <property type="match status" value="1"/>
</dbReference>
<keyword evidence="3 7" id="KW-0808">Transferase</keyword>
<sequence>MKKRDDLKKHNVQAIDLFCGAGGLTCGLKKAGIKVRLGVDVDPVCKYPYEYNNNAKCLLKDVREIKSSELSAHFKEGQSIRLIAGCAPCQTFSTYNQKASETDSRWWLLREFKRVVEEIGPELVTMENVPGLAEHDVFEEFLDFLRNAKYEVSSQVVRCEDYGIPQQRERLVVLASRLGPISLLPPAHFRKRTQTVRDALETLPALAAGAIDEFDPIHQTSELSPLNLKRIRASSPGGTWRDWPKKLVAKCHKKKSGKTYPSVYGRMSWDKASPTITTQFFGFGNGRFGHPEQDRAISLREGAILQSFPPTYRFTPPNKPIHMKNIGRLVGNAVPVRLGEVIGRSFLHHLNQVEANTLASKA</sequence>
<dbReference type="EMBL" id="VMBG01000002">
    <property type="protein sequence ID" value="TSJ76754.1"/>
    <property type="molecule type" value="Genomic_DNA"/>
</dbReference>
<comment type="similarity">
    <text evidence="7 8">Belongs to the class I-like SAM-binding methyltransferase superfamily. C5-methyltransferase family.</text>
</comment>
<dbReference type="PROSITE" id="PS51679">
    <property type="entry name" value="SAM_MT_C5"/>
    <property type="match status" value="1"/>
</dbReference>
<dbReference type="GO" id="GO:0009307">
    <property type="term" value="P:DNA restriction-modification system"/>
    <property type="evidence" value="ECO:0007669"/>
    <property type="project" value="UniProtKB-KW"/>
</dbReference>